<name>A0A090L5P8_STRRB</name>
<evidence type="ECO:0000256" key="6">
    <source>
        <dbReference type="ARBA" id="ARBA00023136"/>
    </source>
</evidence>
<dbReference type="eggNOG" id="KOG3491">
    <property type="taxonomic scope" value="Eukaryota"/>
</dbReference>
<evidence type="ECO:0000256" key="3">
    <source>
        <dbReference type="ARBA" id="ARBA00022692"/>
    </source>
</evidence>
<evidence type="ECO:0000313" key="10">
    <source>
        <dbReference type="EMBL" id="CEF63442.1"/>
    </source>
</evidence>
<organism evidence="10">
    <name type="scientific">Strongyloides ratti</name>
    <name type="common">Parasitic roundworm</name>
    <dbReference type="NCBI Taxonomy" id="34506"/>
    <lineage>
        <taxon>Eukaryota</taxon>
        <taxon>Metazoa</taxon>
        <taxon>Ecdysozoa</taxon>
        <taxon>Nematoda</taxon>
        <taxon>Chromadorea</taxon>
        <taxon>Rhabditida</taxon>
        <taxon>Tylenchina</taxon>
        <taxon>Panagrolaimomorpha</taxon>
        <taxon>Strongyloidoidea</taxon>
        <taxon>Strongyloididae</taxon>
        <taxon>Strongyloides</taxon>
    </lineage>
</organism>
<dbReference type="CTD" id="36375807"/>
<evidence type="ECO:0000256" key="8">
    <source>
        <dbReference type="ARBA" id="ARBA00038831"/>
    </source>
</evidence>
<evidence type="ECO:0000313" key="12">
    <source>
        <dbReference type="WBParaSite" id="SRAE_1000170400.1"/>
    </source>
</evidence>
<dbReference type="WormBase" id="SRAE_1000170400">
    <property type="protein sequence ID" value="SRP04653"/>
    <property type="gene ID" value="WBGene00258312"/>
</dbReference>
<evidence type="ECO:0000256" key="2">
    <source>
        <dbReference type="ARBA" id="ARBA00005500"/>
    </source>
</evidence>
<dbReference type="GO" id="GO:0030968">
    <property type="term" value="P:endoplasmic reticulum unfolded protein response"/>
    <property type="evidence" value="ECO:0007669"/>
    <property type="project" value="TreeGrafter"/>
</dbReference>
<dbReference type="GeneID" id="36375807"/>
<keyword evidence="5 9" id="KW-1133">Transmembrane helix</keyword>
<keyword evidence="11" id="KW-1185">Reference proteome</keyword>
<dbReference type="RefSeq" id="XP_024502644.1">
    <property type="nucleotide sequence ID" value="XM_024648691.1"/>
</dbReference>
<sequence>MIAASKKSFFKIHYHLPNKLRIQFPSVPYILGMILPLGWIQFYLFVFVYKKLLIFIKMAPKQRITAANNAFTKNINNRGNVAKSLKPQEDKYPVSPILIGLFLFVVCGSAVFEIVRTLIL</sequence>
<evidence type="ECO:0000313" key="11">
    <source>
        <dbReference type="Proteomes" id="UP000035682"/>
    </source>
</evidence>
<evidence type="ECO:0000256" key="9">
    <source>
        <dbReference type="SAM" id="Phobius"/>
    </source>
</evidence>
<reference evidence="12" key="2">
    <citation type="submission" date="2020-12" db="UniProtKB">
        <authorList>
            <consortium name="WormBaseParasite"/>
        </authorList>
    </citation>
    <scope>IDENTIFICATION</scope>
</reference>
<dbReference type="PANTHER" id="PTHR15601:SF0">
    <property type="entry name" value="GEO09675P1"/>
    <property type="match status" value="1"/>
</dbReference>
<keyword evidence="4" id="KW-0256">Endoplasmic reticulum</keyword>
<evidence type="ECO:0000256" key="4">
    <source>
        <dbReference type="ARBA" id="ARBA00022824"/>
    </source>
</evidence>
<feature type="transmembrane region" description="Helical" evidence="9">
    <location>
        <begin position="27"/>
        <end position="49"/>
    </location>
</feature>
<dbReference type="WBParaSite" id="SRAE_1000170400.1">
    <property type="protein sequence ID" value="SRAE_1000170400.1"/>
    <property type="gene ID" value="WBGene00258312"/>
</dbReference>
<dbReference type="OrthoDB" id="16679at2759"/>
<dbReference type="STRING" id="34506.A0A090L5P8"/>
<comment type="subcellular location">
    <subcellularLocation>
        <location evidence="1">Endoplasmic reticulum membrane</location>
        <topology evidence="1">Single-pass membrane protein</topology>
    </subcellularLocation>
</comment>
<protein>
    <submittedName>
        <fullName evidence="10 12">Stress-associated endoplasmic reticulum protein family-containing protein</fullName>
    </submittedName>
</protein>
<dbReference type="AlphaFoldDB" id="A0A090L5P8"/>
<dbReference type="Pfam" id="PF06624">
    <property type="entry name" value="RAMP4"/>
    <property type="match status" value="1"/>
</dbReference>
<dbReference type="PANTHER" id="PTHR15601">
    <property type="entry name" value="STRESS ASSOCIATED ENDOPLASMIC RETICULUM PROTEIN SERP1/RAMP4"/>
    <property type="match status" value="1"/>
</dbReference>
<accession>A0A090L5P8</accession>
<comment type="function">
    <text evidence="7">Interacts with target proteins during their translocation into the lumen of the endoplasmic reticulum. Protects unfolded target proteins against degradation during ER stress. May facilitate glycosylation of target proteins after termination of ER stress. May modulate the use of N-glycosylation sites on target proteins.</text>
</comment>
<evidence type="ECO:0000256" key="7">
    <source>
        <dbReference type="ARBA" id="ARBA00037157"/>
    </source>
</evidence>
<comment type="similarity">
    <text evidence="2">Belongs to the RAMP4 family.</text>
</comment>
<keyword evidence="6 9" id="KW-0472">Membrane</keyword>
<proteinExistence type="inferred from homology"/>
<evidence type="ECO:0000313" key="13">
    <source>
        <dbReference type="WormBase" id="SRAE_1000170400"/>
    </source>
</evidence>
<dbReference type="InterPro" id="IPR010580">
    <property type="entry name" value="ER_stress-assoc"/>
</dbReference>
<reference evidence="10 11" key="1">
    <citation type="submission" date="2014-09" db="EMBL/GenBank/DDBJ databases">
        <authorList>
            <person name="Martin A.A."/>
        </authorList>
    </citation>
    <scope>NUCLEOTIDE SEQUENCE</scope>
    <source>
        <strain evidence="11">ED321</strain>
        <strain evidence="10">ED321 Heterogonic</strain>
    </source>
</reference>
<comment type="subunit">
    <text evidence="8">Interacts with SEC61B, SEC61A1 and the SEC61 complex. Interacts with CANX.</text>
</comment>
<keyword evidence="3 9" id="KW-0812">Transmembrane</keyword>
<feature type="transmembrane region" description="Helical" evidence="9">
    <location>
        <begin position="92"/>
        <end position="112"/>
    </location>
</feature>
<gene>
    <name evidence="10 12 13" type="ORF">SRAE_1000170400</name>
</gene>
<evidence type="ECO:0000256" key="1">
    <source>
        <dbReference type="ARBA" id="ARBA00004389"/>
    </source>
</evidence>
<evidence type="ECO:0000256" key="5">
    <source>
        <dbReference type="ARBA" id="ARBA00022989"/>
    </source>
</evidence>
<dbReference type="Proteomes" id="UP000035682">
    <property type="component" value="Unplaced"/>
</dbReference>
<dbReference type="EMBL" id="LN609528">
    <property type="protein sequence ID" value="CEF63442.1"/>
    <property type="molecule type" value="Genomic_DNA"/>
</dbReference>
<dbReference type="GO" id="GO:0005789">
    <property type="term" value="C:endoplasmic reticulum membrane"/>
    <property type="evidence" value="ECO:0007669"/>
    <property type="project" value="UniProtKB-SubCell"/>
</dbReference>